<dbReference type="GO" id="GO:0017000">
    <property type="term" value="P:antibiotic biosynthetic process"/>
    <property type="evidence" value="ECO:0007669"/>
    <property type="project" value="UniProtKB-ARBA"/>
</dbReference>
<protein>
    <recommendedName>
        <fullName evidence="4">AB hydrolase-1 domain-containing protein</fullName>
    </recommendedName>
</protein>
<reference evidence="3" key="1">
    <citation type="journal article" date="2017" name="Nat. Microbiol.">
        <title>Global analysis of biosynthetic gene clusters reveals vast potential of secondary metabolite production in Penicillium species.</title>
        <authorList>
            <person name="Nielsen J.C."/>
            <person name="Grijseels S."/>
            <person name="Prigent S."/>
            <person name="Ji B."/>
            <person name="Dainat J."/>
            <person name="Nielsen K.F."/>
            <person name="Frisvad J.C."/>
            <person name="Workman M."/>
            <person name="Nielsen J."/>
        </authorList>
    </citation>
    <scope>NUCLEOTIDE SEQUENCE [LARGE SCALE GENOMIC DNA]</scope>
    <source>
        <strain evidence="3">IBT 31321</strain>
    </source>
</reference>
<proteinExistence type="predicted"/>
<evidence type="ECO:0000256" key="1">
    <source>
        <dbReference type="SAM" id="MobiDB-lite"/>
    </source>
</evidence>
<name>A0A1V6UDP8_9EURO</name>
<dbReference type="Gene3D" id="3.40.50.1820">
    <property type="entry name" value="alpha/beta hydrolase"/>
    <property type="match status" value="1"/>
</dbReference>
<dbReference type="InterPro" id="IPR029058">
    <property type="entry name" value="AB_hydrolase_fold"/>
</dbReference>
<accession>A0A1V6UDP8</accession>
<gene>
    <name evidence="2" type="ORF">PENCOP_c012G07992</name>
</gene>
<keyword evidence="3" id="KW-1185">Reference proteome</keyword>
<dbReference type="AlphaFoldDB" id="A0A1V6UDP8"/>
<evidence type="ECO:0008006" key="4">
    <source>
        <dbReference type="Google" id="ProtNLM"/>
    </source>
</evidence>
<organism evidence="2 3">
    <name type="scientific">Penicillium coprophilum</name>
    <dbReference type="NCBI Taxonomy" id="36646"/>
    <lineage>
        <taxon>Eukaryota</taxon>
        <taxon>Fungi</taxon>
        <taxon>Dikarya</taxon>
        <taxon>Ascomycota</taxon>
        <taxon>Pezizomycotina</taxon>
        <taxon>Eurotiomycetes</taxon>
        <taxon>Eurotiomycetidae</taxon>
        <taxon>Eurotiales</taxon>
        <taxon>Aspergillaceae</taxon>
        <taxon>Penicillium</taxon>
    </lineage>
</organism>
<comment type="caution">
    <text evidence="2">The sequence shown here is derived from an EMBL/GenBank/DDBJ whole genome shotgun (WGS) entry which is preliminary data.</text>
</comment>
<evidence type="ECO:0000313" key="3">
    <source>
        <dbReference type="Proteomes" id="UP000191500"/>
    </source>
</evidence>
<dbReference type="STRING" id="36646.A0A1V6UDP8"/>
<dbReference type="EMBL" id="MDDG01000012">
    <property type="protein sequence ID" value="OQE36063.1"/>
    <property type="molecule type" value="Genomic_DNA"/>
</dbReference>
<dbReference type="Proteomes" id="UP000191500">
    <property type="component" value="Unassembled WGS sequence"/>
</dbReference>
<evidence type="ECO:0000313" key="2">
    <source>
        <dbReference type="EMBL" id="OQE36063.1"/>
    </source>
</evidence>
<feature type="region of interest" description="Disordered" evidence="1">
    <location>
        <begin position="1"/>
        <end position="22"/>
    </location>
</feature>
<sequence>MSSEKFTITEHPVPGSHTPQHEGLIPADAITFTAAHGGLYEPLWDELLKDANGFHIRGIWVADVTSMNQSGIQDENKLSMDCSRMDHLFLMINHFREQMSRPLVGIGHSFGGNISSKRPGN</sequence>
<dbReference type="GO" id="GO:0072330">
    <property type="term" value="P:monocarboxylic acid biosynthetic process"/>
    <property type="evidence" value="ECO:0007669"/>
    <property type="project" value="UniProtKB-ARBA"/>
</dbReference>